<dbReference type="PANTHER" id="PTHR43133:SF63">
    <property type="entry name" value="RNA POLYMERASE SIGMA FACTOR FECI-RELATED"/>
    <property type="match status" value="1"/>
</dbReference>
<dbReference type="Gene3D" id="1.10.1740.10">
    <property type="match status" value="1"/>
</dbReference>
<accession>A0A0D0K4W6</accession>
<keyword evidence="4" id="KW-0804">Transcription</keyword>
<feature type="domain" description="RNA polymerase sigma-70 region 2" evidence="5">
    <location>
        <begin position="5"/>
        <end position="62"/>
    </location>
</feature>
<comment type="similarity">
    <text evidence="1">Belongs to the sigma-70 factor family. ECF subfamily.</text>
</comment>
<dbReference type="GO" id="GO:0016987">
    <property type="term" value="F:sigma factor activity"/>
    <property type="evidence" value="ECO:0007669"/>
    <property type="project" value="UniProtKB-KW"/>
</dbReference>
<dbReference type="InterPro" id="IPR013325">
    <property type="entry name" value="RNA_pol_sigma_r2"/>
</dbReference>
<dbReference type="InterPro" id="IPR036388">
    <property type="entry name" value="WH-like_DNA-bd_sf"/>
</dbReference>
<dbReference type="Pfam" id="PF08281">
    <property type="entry name" value="Sigma70_r4_2"/>
    <property type="match status" value="1"/>
</dbReference>
<feature type="domain" description="RNA polymerase sigma factor 70 region 4 type 2" evidence="6">
    <location>
        <begin position="98"/>
        <end position="147"/>
    </location>
</feature>
<keyword evidence="3" id="KW-0731">Sigma factor</keyword>
<gene>
    <name evidence="7" type="ORF">RU07_08445</name>
</gene>
<evidence type="ECO:0000259" key="5">
    <source>
        <dbReference type="Pfam" id="PF04542"/>
    </source>
</evidence>
<dbReference type="NCBIfam" id="TIGR02937">
    <property type="entry name" value="sigma70-ECF"/>
    <property type="match status" value="1"/>
</dbReference>
<dbReference type="SUPFAM" id="SSF88946">
    <property type="entry name" value="Sigma2 domain of RNA polymerase sigma factors"/>
    <property type="match status" value="1"/>
</dbReference>
<dbReference type="InterPro" id="IPR013249">
    <property type="entry name" value="RNA_pol_sigma70_r4_t2"/>
</dbReference>
<dbReference type="EMBL" id="JXQV01000008">
    <property type="protein sequence ID" value="KIQ03484.1"/>
    <property type="molecule type" value="Genomic_DNA"/>
</dbReference>
<name>A0A0D0K4W6_AGRTU</name>
<dbReference type="Gene3D" id="1.10.10.10">
    <property type="entry name" value="Winged helix-like DNA-binding domain superfamily/Winged helix DNA-binding domain"/>
    <property type="match status" value="1"/>
</dbReference>
<proteinExistence type="inferred from homology"/>
<dbReference type="GO" id="GO:0006352">
    <property type="term" value="P:DNA-templated transcription initiation"/>
    <property type="evidence" value="ECO:0007669"/>
    <property type="project" value="InterPro"/>
</dbReference>
<comment type="caution">
    <text evidence="7">The sequence shown here is derived from an EMBL/GenBank/DDBJ whole genome shotgun (WGS) entry which is preliminary data.</text>
</comment>
<protein>
    <recommendedName>
        <fullName evidence="9">RNA polymerase subunit sigma-70</fullName>
    </recommendedName>
</protein>
<dbReference type="Proteomes" id="UP000035017">
    <property type="component" value="Unassembled WGS sequence"/>
</dbReference>
<dbReference type="InterPro" id="IPR014284">
    <property type="entry name" value="RNA_pol_sigma-70_dom"/>
</dbReference>
<dbReference type="PANTHER" id="PTHR43133">
    <property type="entry name" value="RNA POLYMERASE ECF-TYPE SIGMA FACTO"/>
    <property type="match status" value="1"/>
</dbReference>
<keyword evidence="2" id="KW-0805">Transcription regulation</keyword>
<evidence type="ECO:0000256" key="2">
    <source>
        <dbReference type="ARBA" id="ARBA00023015"/>
    </source>
</evidence>
<evidence type="ECO:0000256" key="4">
    <source>
        <dbReference type="ARBA" id="ARBA00023163"/>
    </source>
</evidence>
<dbReference type="GO" id="GO:0003677">
    <property type="term" value="F:DNA binding"/>
    <property type="evidence" value="ECO:0007669"/>
    <property type="project" value="InterPro"/>
</dbReference>
<evidence type="ECO:0008006" key="9">
    <source>
        <dbReference type="Google" id="ProtNLM"/>
    </source>
</evidence>
<dbReference type="InterPro" id="IPR013324">
    <property type="entry name" value="RNA_pol_sigma_r3/r4-like"/>
</dbReference>
<evidence type="ECO:0000313" key="8">
    <source>
        <dbReference type="Proteomes" id="UP000035017"/>
    </source>
</evidence>
<dbReference type="AlphaFoldDB" id="A0A0D0K4W6"/>
<dbReference type="InterPro" id="IPR007627">
    <property type="entry name" value="RNA_pol_sigma70_r2"/>
</dbReference>
<reference evidence="7 8" key="1">
    <citation type="submission" date="2014-12" db="EMBL/GenBank/DDBJ databases">
        <title>16Stimator: statistical estimation of ribosomal gene copy numbers from draft genome assemblies.</title>
        <authorList>
            <person name="Perisin M.A."/>
            <person name="Vetter M."/>
            <person name="Gilbert J.A."/>
            <person name="Bergelson J."/>
        </authorList>
    </citation>
    <scope>NUCLEOTIDE SEQUENCE [LARGE SCALE GENOMIC DNA]</scope>
    <source>
        <strain evidence="7 8">MEJ076</strain>
    </source>
</reference>
<sequence>MQGILRHRILRIVHEHALAEEIVQDAYLRARTASVLHPLENAEAFLWQTAKNLAIDHWRKAKVRSIYEARNLDENALHNVASTEPSPEAIVIQRDLLRAFSEALLKLPQRTQQVWILSRVDGISYPEIAKQLGVSQNTVFNDIKLAMGVLLDLKSRIDPP</sequence>
<organism evidence="7 8">
    <name type="scientific">Agrobacterium tumefaciens</name>
    <dbReference type="NCBI Taxonomy" id="358"/>
    <lineage>
        <taxon>Bacteria</taxon>
        <taxon>Pseudomonadati</taxon>
        <taxon>Pseudomonadota</taxon>
        <taxon>Alphaproteobacteria</taxon>
        <taxon>Hyphomicrobiales</taxon>
        <taxon>Rhizobiaceae</taxon>
        <taxon>Rhizobium/Agrobacterium group</taxon>
        <taxon>Agrobacterium</taxon>
        <taxon>Agrobacterium tumefaciens complex</taxon>
    </lineage>
</organism>
<dbReference type="InterPro" id="IPR039425">
    <property type="entry name" value="RNA_pol_sigma-70-like"/>
</dbReference>
<evidence type="ECO:0000256" key="1">
    <source>
        <dbReference type="ARBA" id="ARBA00010641"/>
    </source>
</evidence>
<evidence type="ECO:0000313" key="7">
    <source>
        <dbReference type="EMBL" id="KIQ03484.1"/>
    </source>
</evidence>
<evidence type="ECO:0000259" key="6">
    <source>
        <dbReference type="Pfam" id="PF08281"/>
    </source>
</evidence>
<dbReference type="SUPFAM" id="SSF88659">
    <property type="entry name" value="Sigma3 and sigma4 domains of RNA polymerase sigma factors"/>
    <property type="match status" value="1"/>
</dbReference>
<evidence type="ECO:0000256" key="3">
    <source>
        <dbReference type="ARBA" id="ARBA00023082"/>
    </source>
</evidence>
<dbReference type="Pfam" id="PF04542">
    <property type="entry name" value="Sigma70_r2"/>
    <property type="match status" value="1"/>
</dbReference>